<sequence length="281" mass="30586">MGHRTALAHVAAVIAQSRSWQARGASEDLVLSHESAALVWGLPVWRTPRVTHLNVSHSRSALAATDVVRHVRTIAPTSLIDMGGFWITDLEQTVLDVACSRPAADGLVVADAALRAGADAEELRRLVASAAGRRGVVRARELVELADGGAESAWESFTRLHALAYGLPAPTTQLAIASRMGDFRADVGWEELRLLLEFDGLVKYTALAGGDPGRVVFEEKRREDAIVELGWHLLRLTRDDFHPVDALFDRFDRALTAAARRTLTPRPHLLAPGPPTTRRIG</sequence>
<gene>
    <name evidence="1" type="ORF">SAMN04488035_2149</name>
</gene>
<accession>A0A1I2H1B2</accession>
<dbReference type="AlphaFoldDB" id="A0A1I2H1B2"/>
<dbReference type="EMBL" id="FONZ01000003">
    <property type="protein sequence ID" value="SFF23865.1"/>
    <property type="molecule type" value="Genomic_DNA"/>
</dbReference>
<evidence type="ECO:0000313" key="2">
    <source>
        <dbReference type="Proteomes" id="UP000198520"/>
    </source>
</evidence>
<proteinExistence type="predicted"/>
<dbReference type="Proteomes" id="UP000198520">
    <property type="component" value="Unassembled WGS sequence"/>
</dbReference>
<protein>
    <recommendedName>
        <fullName evidence="3">DUF559 domain-containing protein</fullName>
    </recommendedName>
</protein>
<evidence type="ECO:0008006" key="3">
    <source>
        <dbReference type="Google" id="ProtNLM"/>
    </source>
</evidence>
<reference evidence="2" key="1">
    <citation type="submission" date="2016-10" db="EMBL/GenBank/DDBJ databases">
        <authorList>
            <person name="Varghese N."/>
            <person name="Submissions S."/>
        </authorList>
    </citation>
    <scope>NUCLEOTIDE SEQUENCE [LARGE SCALE GENOMIC DNA]</scope>
    <source>
        <strain evidence="2">DSM 19083</strain>
    </source>
</reference>
<organism evidence="1 2">
    <name type="scientific">Flavimobilis marinus</name>
    <dbReference type="NCBI Taxonomy" id="285351"/>
    <lineage>
        <taxon>Bacteria</taxon>
        <taxon>Bacillati</taxon>
        <taxon>Actinomycetota</taxon>
        <taxon>Actinomycetes</taxon>
        <taxon>Micrococcales</taxon>
        <taxon>Jonesiaceae</taxon>
        <taxon>Flavimobilis</taxon>
    </lineage>
</organism>
<keyword evidence="2" id="KW-1185">Reference proteome</keyword>
<evidence type="ECO:0000313" key="1">
    <source>
        <dbReference type="EMBL" id="SFF23865.1"/>
    </source>
</evidence>
<dbReference type="STRING" id="285351.SAMN04488035_2149"/>
<name>A0A1I2H1B2_9MICO</name>